<accession>A0A1H8FC70</accession>
<keyword evidence="1" id="KW-0732">Signal</keyword>
<evidence type="ECO:0000313" key="3">
    <source>
        <dbReference type="Proteomes" id="UP000198761"/>
    </source>
</evidence>
<gene>
    <name evidence="2" type="ORF">SAMN04488103_104120</name>
</gene>
<reference evidence="2 3" key="1">
    <citation type="submission" date="2016-10" db="EMBL/GenBank/DDBJ databases">
        <authorList>
            <person name="de Groot N.N."/>
        </authorList>
    </citation>
    <scope>NUCLEOTIDE SEQUENCE [LARGE SCALE GENOMIC DNA]</scope>
    <source>
        <strain evidence="2 3">DSM 3857</strain>
    </source>
</reference>
<dbReference type="Proteomes" id="UP000198761">
    <property type="component" value="Unassembled WGS sequence"/>
</dbReference>
<name>A0A1H8FC70_9RHOB</name>
<sequence>MNRRLILAAPGLLAAPLIARASHADAELLHHYRAWGQAKRDWYRLADMPGHVNWDTPEMLDATRREDEAFDAMTATPARTMAGIAVLATLMWDATGPGAGPGHPEYAVEAAYHGNRPTLALWRSATGRDDHPPLIR</sequence>
<evidence type="ECO:0000313" key="2">
    <source>
        <dbReference type="EMBL" id="SEN29309.1"/>
    </source>
</evidence>
<evidence type="ECO:0000256" key="1">
    <source>
        <dbReference type="SAM" id="SignalP"/>
    </source>
</evidence>
<dbReference type="RefSeq" id="WP_091300554.1">
    <property type="nucleotide sequence ID" value="NZ_FOCE01000004.1"/>
</dbReference>
<proteinExistence type="predicted"/>
<dbReference type="STRING" id="933059.SAMN04488103_104120"/>
<dbReference type="EMBL" id="FOCE01000004">
    <property type="protein sequence ID" value="SEN29309.1"/>
    <property type="molecule type" value="Genomic_DNA"/>
</dbReference>
<protein>
    <submittedName>
        <fullName evidence="2">Uncharacterized protein</fullName>
    </submittedName>
</protein>
<organism evidence="2 3">
    <name type="scientific">Gemmobacter aquatilis</name>
    <dbReference type="NCBI Taxonomy" id="933059"/>
    <lineage>
        <taxon>Bacteria</taxon>
        <taxon>Pseudomonadati</taxon>
        <taxon>Pseudomonadota</taxon>
        <taxon>Alphaproteobacteria</taxon>
        <taxon>Rhodobacterales</taxon>
        <taxon>Paracoccaceae</taxon>
        <taxon>Gemmobacter</taxon>
    </lineage>
</organism>
<keyword evidence="3" id="KW-1185">Reference proteome</keyword>
<feature type="chain" id="PRO_5011605389" evidence="1">
    <location>
        <begin position="22"/>
        <end position="136"/>
    </location>
</feature>
<dbReference type="AlphaFoldDB" id="A0A1H8FC70"/>
<feature type="signal peptide" evidence="1">
    <location>
        <begin position="1"/>
        <end position="21"/>
    </location>
</feature>
<dbReference type="OrthoDB" id="7870012at2"/>